<comment type="caution">
    <text evidence="4">The sequence shown here is derived from an EMBL/GenBank/DDBJ whole genome shotgun (WGS) entry which is preliminary data.</text>
</comment>
<dbReference type="SUPFAM" id="SSF160544">
    <property type="entry name" value="EscU C-terminal domain-like"/>
    <property type="match status" value="1"/>
</dbReference>
<name>A0A850PYU4_9RHOB</name>
<reference evidence="4 5" key="1">
    <citation type="submission" date="2020-04" db="EMBL/GenBank/DDBJ databases">
        <title>Donghicola sp., a member of the Rhodobacteraceae family isolated from mangrove forest in Thailand.</title>
        <authorList>
            <person name="Charoenyingcharoen P."/>
            <person name="Yukphan P."/>
        </authorList>
    </citation>
    <scope>NUCLEOTIDE SEQUENCE [LARGE SCALE GENOMIC DNA]</scope>
    <source>
        <strain evidence="4 5">B5-SW-15</strain>
    </source>
</reference>
<evidence type="ECO:0000313" key="4">
    <source>
        <dbReference type="EMBL" id="NVO22437.1"/>
    </source>
</evidence>
<dbReference type="RefSeq" id="WP_177156686.1">
    <property type="nucleotide sequence ID" value="NZ_JABCJE010000001.1"/>
</dbReference>
<dbReference type="InterPro" id="IPR029025">
    <property type="entry name" value="T3SS_substrate_exporter_C"/>
</dbReference>
<protein>
    <submittedName>
        <fullName evidence="4">EscU/YscU/HrcU family type III secretion system export apparatus switch protein</fullName>
    </submittedName>
</protein>
<evidence type="ECO:0000313" key="5">
    <source>
        <dbReference type="Proteomes" id="UP000592216"/>
    </source>
</evidence>
<feature type="compositionally biased region" description="Basic and acidic residues" evidence="2">
    <location>
        <begin position="217"/>
        <end position="233"/>
    </location>
</feature>
<dbReference type="Proteomes" id="UP000592216">
    <property type="component" value="Unassembled WGS sequence"/>
</dbReference>
<organism evidence="4 5">
    <name type="scientific">Donghicola mangrovi</name>
    <dbReference type="NCBI Taxonomy" id="2729614"/>
    <lineage>
        <taxon>Bacteria</taxon>
        <taxon>Pseudomonadati</taxon>
        <taxon>Pseudomonadota</taxon>
        <taxon>Alphaproteobacteria</taxon>
        <taxon>Rhodobacterales</taxon>
        <taxon>Roseobacteraceae</taxon>
        <taxon>Donghicola</taxon>
    </lineage>
</organism>
<feature type="region of interest" description="Disordered" evidence="2">
    <location>
        <begin position="217"/>
        <end position="236"/>
    </location>
</feature>
<evidence type="ECO:0000256" key="2">
    <source>
        <dbReference type="SAM" id="MobiDB-lite"/>
    </source>
</evidence>
<keyword evidence="3" id="KW-1133">Transmembrane helix</keyword>
<comment type="similarity">
    <text evidence="1">Belongs to the type III secretion exporter family.</text>
</comment>
<dbReference type="AlphaFoldDB" id="A0A850PYU4"/>
<keyword evidence="3" id="KW-0812">Transmembrane</keyword>
<keyword evidence="3" id="KW-0472">Membrane</keyword>
<sequence length="355" mass="39498">MSEKDEKKHDASTQKLARLRKEGRLPDSPELLSSIALLFFILALLFFSDEMAESVSRILRDAFQFFSNPPDKGLSSAFFEAFMAIALILLAPIFVTLFAALRMKGLNFQFDNIHFKFSKLNPVQNFSQKFGAKGLRQFLVSFSKAVAVGCLGLHFGRDLFQSTYKSLQDSLALQMISGVHVMNSVLVVMAICFLVFGGLDYVLKRNSFLKENMMTDREVKDEHKDNEGSPEIKQKRRQKAYEIGSSRMMQDAGTADVLIVNPIHVAVALRWSRKKGTAPVCVAKGQDLVALRIKEIAMENGVPIHEDIPTARALNSVCGVGEEVPPDLYAAVAIAIRFADSLREKARKCPFGAVQ</sequence>
<dbReference type="PANTHER" id="PTHR30531">
    <property type="entry name" value="FLAGELLAR BIOSYNTHETIC PROTEIN FLHB"/>
    <property type="match status" value="1"/>
</dbReference>
<gene>
    <name evidence="4" type="ORF">HJ536_03630</name>
</gene>
<dbReference type="Gene3D" id="3.40.1690.10">
    <property type="entry name" value="secretion proteins EscU"/>
    <property type="match status" value="1"/>
</dbReference>
<dbReference type="PANTHER" id="PTHR30531:SF14">
    <property type="entry name" value="SURFACE PRESENTATION OF ANTIGENS PROTEIN SPAS"/>
    <property type="match status" value="1"/>
</dbReference>
<accession>A0A850PYU4</accession>
<feature type="transmembrane region" description="Helical" evidence="3">
    <location>
        <begin position="28"/>
        <end position="47"/>
    </location>
</feature>
<evidence type="ECO:0000256" key="3">
    <source>
        <dbReference type="SAM" id="Phobius"/>
    </source>
</evidence>
<feature type="transmembrane region" description="Helical" evidence="3">
    <location>
        <begin position="176"/>
        <end position="203"/>
    </location>
</feature>
<dbReference type="GO" id="GO:0009306">
    <property type="term" value="P:protein secretion"/>
    <property type="evidence" value="ECO:0007669"/>
    <property type="project" value="InterPro"/>
</dbReference>
<dbReference type="InterPro" id="IPR006135">
    <property type="entry name" value="T3SS_substrate_exporter"/>
</dbReference>
<feature type="transmembrane region" description="Helical" evidence="3">
    <location>
        <begin position="138"/>
        <end position="156"/>
    </location>
</feature>
<evidence type="ECO:0000256" key="1">
    <source>
        <dbReference type="ARBA" id="ARBA00010690"/>
    </source>
</evidence>
<dbReference type="PRINTS" id="PR00950">
    <property type="entry name" value="TYPE3IMSPROT"/>
</dbReference>
<feature type="transmembrane region" description="Helical" evidence="3">
    <location>
        <begin position="77"/>
        <end position="101"/>
    </location>
</feature>
<dbReference type="EMBL" id="JABCJE010000001">
    <property type="protein sequence ID" value="NVO22437.1"/>
    <property type="molecule type" value="Genomic_DNA"/>
</dbReference>
<dbReference type="GO" id="GO:0005886">
    <property type="term" value="C:plasma membrane"/>
    <property type="evidence" value="ECO:0007669"/>
    <property type="project" value="TreeGrafter"/>
</dbReference>
<proteinExistence type="inferred from homology"/>
<dbReference type="Pfam" id="PF01312">
    <property type="entry name" value="Bac_export_2"/>
    <property type="match status" value="1"/>
</dbReference>